<feature type="domain" description="DUF3739" evidence="1">
    <location>
        <begin position="2687"/>
        <end position="2719"/>
    </location>
</feature>
<reference evidence="3" key="1">
    <citation type="journal article" date="2020" name="MBio">
        <title>Horizontal gene transfer to a defensive symbiont with a reduced genome amongst a multipartite beetle microbiome.</title>
        <authorList>
            <person name="Waterworth S.C."/>
            <person name="Florez L.V."/>
            <person name="Rees E.R."/>
            <person name="Hertweck C."/>
            <person name="Kaltenpoth M."/>
            <person name="Kwan J.C."/>
        </authorList>
    </citation>
    <scope>NUCLEOTIDE SEQUENCE [LARGE SCALE GENOMIC DNA]</scope>
</reference>
<accession>A0A7V8FIS3</accession>
<evidence type="ECO:0000259" key="1">
    <source>
        <dbReference type="Pfam" id="PF12545"/>
    </source>
</evidence>
<proteinExistence type="predicted"/>
<gene>
    <name evidence="2" type="ORF">GAK31_00164</name>
</gene>
<sequence>MVIERGAVLDASGASAVLDVQDKGALPVASDGGTIALRSANALYLDGTLRAAAGDAGAQGGTLGVAFGGGLYDLGTPTAVVGGPRAITLQQSASPGTGSGTTAPVYGHAVLTAAQVEAGGFDHLSLFGDVRAQGDVNLRLGQSLRLYGLNNTAFGMAAGSAAGSGLHLAAPYVRLAQTRWFDLGGNGMFIAPQAARADAAGHAFTVAAQLIDVRETVNLAGFGAVALDSRGDVRLLRSVGNNVSFFDTQLLAPSQLNITAAQIYPVSNARTRIAVGLTDPSLGNNIWGDATTQLRIHGNGQAAPLPHSVFGSLALVAADIRQGGVVRVPLGDLQLGGDGPGDVASRISLLPGSITSSSAAGLSLPYGGTVDGLSWSLDGQPLKPAAIGRTPRDTAIGVNLVGSQIDIQNGALLDLSGGGELTGAGFVSGRGGSVDIRQHALADANPAFGFSQTGNAVYAIVPPYTGSIAPAGMAQGTQDPLIGQRITVPAGVPGLAPGTYTLMPAAYALQAGAFRVELGASGVTMNVPTATGTGSWRLSGQQTQGIGTAASPLWTDLVITPAEVVRRHSGFNETPYNAFVAADAARRGMPRGAQTIDAGTLRLQLRQGAGLGAEAALRMRGSTRFGAAADSAGFGGTVALVGPRQGLELLAAGQQASLASGAAVFADALTALQPSRLLVGASARPDTVDSSVIRFSAGSTTLLVRSGVVLQAPELFLAAAADSSGRGIVVEQGATLSTLGRGKPAYDATDGYVFSGGNDGLMTLSNGQVTLLPAEAAARVPIDIGSCVVGTCTGQTRLLSEGSINVATEGSFQLRDNVSYGTRRLGLSMTAINLGNAAALQAAAAAGALPQGLALNQQTLQQLLRGNTALGRPALETLSLSARDAINVFGNVELGTRNAATGNSSLRELVLGAPAIHGYGQAGEQACIFADRLVWDGALAAAPGFAASTPQAPGAAMVDRLGHGQLDITASTLVLGRAPYTRPQSEVSANRQVLGFDGVTLRTPQQLVFGGKGRLDVHQTQGAYEAGSGWQYSGGALDIQTPLVTGLAGAKLDIRTGGALRVLGGGGGGSSDALGAELGLQAGSILLNGRIALASGRLQAQAQQSLQLGGNAQLDLAGRKVRLDDLDKYSWGGDVEVTAVHGDVVADAGSRIDVSALNNRAGRISVNALDPNAGRIALAGSPLGSASGRQATGGSLVPYDSGELFLRAQHLGDFAALNQRLDAGGFHGTRSFQIKQGDLLVADTLKARNVSISLDGGSLHVLGRIDASGEQVGSIRLAARDQLRVDGVLDAHGSALRVDSYGKIINIPNRALVELGSREGEVVLGSGARIDLRSGTGVLPGSAAGQNDGVARGSFIVNVPRRGSDDAAVRAEQGVRIDGARDLLVNAFRRYTDAPLAATPDVSGHRPQLVTQQWLDSVVDPDNQAWMNAALGNAGLGARLAALGPVRLRPGVEIVGQVSAENPDGDLTVRGDLDLSGYRYGPGADRRDPARRGFGESAALVLRAAGDINVYGSINDGFAPPPANPDESGWLLGETRDSNGTAITPLGGDVVVPLDGVSLQAGTRYPQGAVLNYAIPFVQGDVPAGSVLQQAVQLAAGGRLGAGFRVPGKATLAAQDWPAGAALPVALTLSKPIALAPGALIPSMTAVKLADGKPINLRPAAADGTQGRNWALASMLPAGTTSWDLTAVAGADLAAADPRLRQLGASGDLVLADSHYGSIGTIKTTSEWKGDRVLNEQGSLDLWGDTSHAGVLVKDAAAELSMSEDDMCSFGPYCDPAPRLVDKQGSLDWLGDESAVGTSAKDFAATFGMTEEEFCASLGYCYGGGSLIEKTAYGSKVGSPLRSVLRTGRGDLQLLAARDVRMVSGFGVYTAGTPTALGGGLDAAFNPGRAPAPGQTYLLGNIQVDKRYDPAIAAWQAWYPGLGGNLTVGAGRNILGDAWDARGEVGLVQPGETNELAGHASSAVGNWLWRQGNDARNGAQATPSAWWINFGSYSAVSDAKTARMVGFTGFGTLGGGNLRLEAGGDAGVLASMGGSSDRTAHSTAIVAAVGSTGRVTADGTLHLTGGGDLDVRLGGALNPNLAATTRAEAQNVQHLALNSTFVNLRGHLQLDAARIGGIAIGTEHYVAPYPGLRKEDPFRAQTSQPMGGPVLVLGDAVASVQARGDVVLGGVADAGRVPVANFNALALPGGTAAASSWFSLLTPGTALDLVSAGGDLTPGPQQGDAFSVNRRGEVYDERVFSQDAGEIRYWLYPSVLRMLAASGSIRLRSTGASSRDVLLTAPSASGVLEVLAMDSIFGQAGAPALSSSGADTALPTPFMPAFVATQGARTFGNTSADGTPPSVNASLPLFAFGPNMAAGRDLRSNGGTPNRFYAVQGDIIGLRTGSQWQLNNADGTRSLLRWVDVAAPVVARAGRDILLSDIGALNNTAQDITVVEAGRDVVHTSVRVAGPGNVDISAGRQLRLEDKGSVTTSGGLLQGDTRPGASVALTAGNQQLDYAALRDRYLDPRNLAGPAQPLASQPGKAVRLYDEALSQWLLQRFGYAAQGASALALFDALPAAQQRIFLRQVYYAELREGGREYNNADSPRSGSYLRGREAIATLMPDKDARGNTIDRRGDIVMYGGSGVRTEAGGTIELLAPGGQIVVGVQGVVPPASAGLVTQGQGDIHLFSQDSVLLGLSQVMTTFGGDVLAWSEQGDINAGRGSRTTLLYTPPRRLYDR</sequence>
<organism evidence="2 3">
    <name type="scientific">Stenotrophomonas maltophilia</name>
    <name type="common">Pseudomonas maltophilia</name>
    <name type="synonym">Xanthomonas maltophilia</name>
    <dbReference type="NCBI Taxonomy" id="40324"/>
    <lineage>
        <taxon>Bacteria</taxon>
        <taxon>Pseudomonadati</taxon>
        <taxon>Pseudomonadota</taxon>
        <taxon>Gammaproteobacteria</taxon>
        <taxon>Lysobacterales</taxon>
        <taxon>Lysobacteraceae</taxon>
        <taxon>Stenotrophomonas</taxon>
        <taxon>Stenotrophomonas maltophilia group</taxon>
    </lineage>
</organism>
<comment type="caution">
    <text evidence="2">The sequence shown here is derived from an EMBL/GenBank/DDBJ whole genome shotgun (WGS) entry which is preliminary data.</text>
</comment>
<dbReference type="Proteomes" id="UP000487117">
    <property type="component" value="Unassembled WGS sequence"/>
</dbReference>
<name>A0A7V8FIS3_STEMA</name>
<evidence type="ECO:0000313" key="3">
    <source>
        <dbReference type="Proteomes" id="UP000487117"/>
    </source>
</evidence>
<evidence type="ECO:0000313" key="2">
    <source>
        <dbReference type="EMBL" id="KAF1016905.1"/>
    </source>
</evidence>
<dbReference type="InterPro" id="IPR021026">
    <property type="entry name" value="Filamn_hemagglutn_DUF3739"/>
</dbReference>
<dbReference type="Pfam" id="PF12545">
    <property type="entry name" value="DUF3739"/>
    <property type="match status" value="1"/>
</dbReference>
<protein>
    <recommendedName>
        <fullName evidence="1">DUF3739 domain-containing protein</fullName>
    </recommendedName>
</protein>
<dbReference type="EMBL" id="WNDS01000001">
    <property type="protein sequence ID" value="KAF1016905.1"/>
    <property type="molecule type" value="Genomic_DNA"/>
</dbReference>